<dbReference type="EMBL" id="BTSY01000005">
    <property type="protein sequence ID" value="GMT28074.1"/>
    <property type="molecule type" value="Genomic_DNA"/>
</dbReference>
<name>A0AAV5WE40_9BILA</name>
<dbReference type="Proteomes" id="UP001432322">
    <property type="component" value="Unassembled WGS sequence"/>
</dbReference>
<sequence>RLVFLMSYLPLSPPHSNRLLACLCSAKLKKVLFYLGLKILIFGLIFHRSSGHAKKPITYRFVDETTQLFQSASNQSCQLPNANLFPVETFDLSKCDFDATDWLWVNVNGDVLPKEGRENAYCKKRKSKNDNWEKLKLGERIDDIIEVRCKEGPHQWQNFLWKLRAKEGVKREVRPGQTSTLTFEFSSIGQAEFRQKFRSTIIWLKNNREYDDSKQIVVHAKSNQYFVDKMFGDNEGNRLKDSHATLIIDREGRNLSSHAEHYGAFRYEKEGSCMSSDEQHLKSLSVVGDFISVYGDSPLSAFVHLTLTKSSDYKKIDHDLALWLEQNKRQIERTTIIITAGRNSQNLATHKDLLDMRLPFLAIMEVSKERKIERMLSRKDDGLNRLKNQHSLPCSEAGVGEQNCMCVQRRDALASPTDVEQVIDIANALITWINEQTLKYRFICQTLALDEVIQASKLAISPTALRLPIRGKSDQYFIEEAFTSYKIRFTTKPGKKVYETTIVYFSTERVIEIDKESFRLISDEEQHDCMRTNPSVINFCSCKERRLLGIPLRFFG</sequence>
<evidence type="ECO:0000313" key="1">
    <source>
        <dbReference type="EMBL" id="GMT28074.1"/>
    </source>
</evidence>
<reference evidence="1" key="1">
    <citation type="submission" date="2023-10" db="EMBL/GenBank/DDBJ databases">
        <title>Genome assembly of Pristionchus species.</title>
        <authorList>
            <person name="Yoshida K."/>
            <person name="Sommer R.J."/>
        </authorList>
    </citation>
    <scope>NUCLEOTIDE SEQUENCE</scope>
    <source>
        <strain evidence="1">RS5133</strain>
    </source>
</reference>
<gene>
    <name evidence="1" type="ORF">PFISCL1PPCAC_19371</name>
</gene>
<dbReference type="PANTHER" id="PTHR10974:SF1">
    <property type="entry name" value="FI08016P-RELATED"/>
    <property type="match status" value="1"/>
</dbReference>
<dbReference type="GO" id="GO:0005615">
    <property type="term" value="C:extracellular space"/>
    <property type="evidence" value="ECO:0007669"/>
    <property type="project" value="TreeGrafter"/>
</dbReference>
<dbReference type="AlphaFoldDB" id="A0AAV5WE40"/>
<feature type="non-terminal residue" evidence="1">
    <location>
        <position position="1"/>
    </location>
</feature>
<proteinExistence type="predicted"/>
<protein>
    <submittedName>
        <fullName evidence="1">Uncharacterized protein</fullName>
    </submittedName>
</protein>
<evidence type="ECO:0000313" key="2">
    <source>
        <dbReference type="Proteomes" id="UP001432322"/>
    </source>
</evidence>
<keyword evidence="2" id="KW-1185">Reference proteome</keyword>
<dbReference type="InterPro" id="IPR004245">
    <property type="entry name" value="DUF229"/>
</dbReference>
<accession>A0AAV5WE40</accession>
<dbReference type="PANTHER" id="PTHR10974">
    <property type="entry name" value="FI08016P-RELATED"/>
    <property type="match status" value="1"/>
</dbReference>
<comment type="caution">
    <text evidence="1">The sequence shown here is derived from an EMBL/GenBank/DDBJ whole genome shotgun (WGS) entry which is preliminary data.</text>
</comment>
<organism evidence="1 2">
    <name type="scientific">Pristionchus fissidentatus</name>
    <dbReference type="NCBI Taxonomy" id="1538716"/>
    <lineage>
        <taxon>Eukaryota</taxon>
        <taxon>Metazoa</taxon>
        <taxon>Ecdysozoa</taxon>
        <taxon>Nematoda</taxon>
        <taxon>Chromadorea</taxon>
        <taxon>Rhabditida</taxon>
        <taxon>Rhabditina</taxon>
        <taxon>Diplogasteromorpha</taxon>
        <taxon>Diplogasteroidea</taxon>
        <taxon>Neodiplogasteridae</taxon>
        <taxon>Pristionchus</taxon>
    </lineage>
</organism>